<evidence type="ECO:0000313" key="2">
    <source>
        <dbReference type="EMBL" id="WLP85720.1"/>
    </source>
</evidence>
<proteinExistence type="predicted"/>
<dbReference type="Proteomes" id="UP001237011">
    <property type="component" value="Chromosome"/>
</dbReference>
<keyword evidence="1" id="KW-0175">Coiled coil</keyword>
<organism evidence="2 3">
    <name type="scientific">Mycoplasma seminis</name>
    <dbReference type="NCBI Taxonomy" id="512749"/>
    <lineage>
        <taxon>Bacteria</taxon>
        <taxon>Bacillati</taxon>
        <taxon>Mycoplasmatota</taxon>
        <taxon>Mollicutes</taxon>
        <taxon>Mycoplasmataceae</taxon>
        <taxon>Mycoplasma</taxon>
    </lineage>
</organism>
<evidence type="ECO:0000313" key="3">
    <source>
        <dbReference type="Proteomes" id="UP001237011"/>
    </source>
</evidence>
<sequence>MNKKIDIKIRNINELEIELLANATAGDYISLADLDSKTMTVLFEKYKESQPEFTDKIKEKAIAEYKEKLTTQPEVLELLKKQKDSFEKVLQEVKKEKDDFSSQIKTLNEQMKFFEENKQKEIDSEVKNKEADFKLNYYKLQTELNELKQNKEKDIKNELLKAQLEFEQQKQKLQETIVQETKKQVKQEEEEKLRLALQPLEEKISKYKEETERLTELNNQLTQAKYQRSTKEIGEDFEKSIMDTLNELYGYNPYIKFYKTTVALDENGKSTTEKDKGTKPDFKIDFFSPDPEFENKIIGSIVIEAKDQASAGGTQKNSSFYKKLNTDRVNFKADVAFLVTTLEPNETYLVKNVPDYENLIQMRFEALPQMINIWQRLFIEKAKLTRMDIQIEDKKKLIEKFDEFRTDLQKNINSIDKATEDMIKEIEKMETATGKLRTYVEKTIKSRFNAFVNKFKKFSLLKELDKVDDAVFLDNNKVSTKQIENIQDAEVEEEIADIQED</sequence>
<keyword evidence="3" id="KW-1185">Reference proteome</keyword>
<gene>
    <name evidence="2" type="ORF">Q8852_01010</name>
</gene>
<dbReference type="InterPro" id="IPR019219">
    <property type="entry name" value="DUF2130"/>
</dbReference>
<dbReference type="RefSeq" id="WP_305938147.1">
    <property type="nucleotide sequence ID" value="NZ_CP132191.1"/>
</dbReference>
<accession>A0ABY9HAW2</accession>
<dbReference type="Pfam" id="PF09903">
    <property type="entry name" value="DUF2130"/>
    <property type="match status" value="1"/>
</dbReference>
<protein>
    <submittedName>
        <fullName evidence="2">DUF2130 domain-containing protein</fullName>
    </submittedName>
</protein>
<evidence type="ECO:0000256" key="1">
    <source>
        <dbReference type="SAM" id="Coils"/>
    </source>
</evidence>
<name>A0ABY9HAW2_9MOLU</name>
<dbReference type="EMBL" id="CP132191">
    <property type="protein sequence ID" value="WLP85720.1"/>
    <property type="molecule type" value="Genomic_DNA"/>
</dbReference>
<feature type="coiled-coil region" evidence="1">
    <location>
        <begin position="76"/>
        <end position="227"/>
    </location>
</feature>
<reference evidence="2" key="1">
    <citation type="submission" date="2023-08" db="EMBL/GenBank/DDBJ databases">
        <title>Complete genome sequence of Mycoplasma seminis 2200.</title>
        <authorList>
            <person name="Spergser J."/>
        </authorList>
    </citation>
    <scope>NUCLEOTIDE SEQUENCE [LARGE SCALE GENOMIC DNA]</scope>
    <source>
        <strain evidence="2">2200</strain>
    </source>
</reference>